<dbReference type="EMBL" id="JARXRO010000018">
    <property type="protein sequence ID" value="MDH5834682.1"/>
    <property type="molecule type" value="Genomic_DNA"/>
</dbReference>
<keyword evidence="3" id="KW-1185">Reference proteome</keyword>
<evidence type="ECO:0000256" key="1">
    <source>
        <dbReference type="SAM" id="MobiDB-lite"/>
    </source>
</evidence>
<feature type="region of interest" description="Disordered" evidence="1">
    <location>
        <begin position="123"/>
        <end position="147"/>
    </location>
</feature>
<organism evidence="2 3">
    <name type="scientific">Luteimonas kalidii</name>
    <dbReference type="NCBI Taxonomy" id="3042025"/>
    <lineage>
        <taxon>Bacteria</taxon>
        <taxon>Pseudomonadati</taxon>
        <taxon>Pseudomonadota</taxon>
        <taxon>Gammaproteobacteria</taxon>
        <taxon>Lysobacterales</taxon>
        <taxon>Lysobacteraceae</taxon>
        <taxon>Luteimonas</taxon>
    </lineage>
</organism>
<evidence type="ECO:0000313" key="3">
    <source>
        <dbReference type="Proteomes" id="UP001156873"/>
    </source>
</evidence>
<proteinExistence type="predicted"/>
<dbReference type="RefSeq" id="WP_280579099.1">
    <property type="nucleotide sequence ID" value="NZ_JARXRO010000018.1"/>
</dbReference>
<reference evidence="2 3" key="1">
    <citation type="submission" date="2023-04" db="EMBL/GenBank/DDBJ databases">
        <title>Luteimonas sp. M1R5S59.</title>
        <authorList>
            <person name="Sun J.-Q."/>
        </authorList>
    </citation>
    <scope>NUCLEOTIDE SEQUENCE [LARGE SCALE GENOMIC DNA]</scope>
    <source>
        <strain evidence="2 3">M1R5S59</strain>
    </source>
</reference>
<dbReference type="Proteomes" id="UP001156873">
    <property type="component" value="Unassembled WGS sequence"/>
</dbReference>
<accession>A0ABT6JVI2</accession>
<feature type="compositionally biased region" description="Pro residues" evidence="1">
    <location>
        <begin position="127"/>
        <end position="136"/>
    </location>
</feature>
<protein>
    <submittedName>
        <fullName evidence="2">Uncharacterized protein</fullName>
    </submittedName>
</protein>
<name>A0ABT6JVI2_9GAMM</name>
<evidence type="ECO:0000313" key="2">
    <source>
        <dbReference type="EMBL" id="MDH5834682.1"/>
    </source>
</evidence>
<gene>
    <name evidence="2" type="ORF">QFW81_12230</name>
</gene>
<sequence>MAADVNLAKPGPDDPPRWRGLTVGEVLDAALVERVILLRAVTSAPPDLDLANVRRTIAEHAHVPLQPRDEVFAPWRVRQGTWHAVLLLRSGRLMELEIDVDGGERRACLLADDGARGCFDLIRREPPGPAGSPPTEPSLSGGADPRR</sequence>
<comment type="caution">
    <text evidence="2">The sequence shown here is derived from an EMBL/GenBank/DDBJ whole genome shotgun (WGS) entry which is preliminary data.</text>
</comment>